<dbReference type="InterPro" id="IPR036680">
    <property type="entry name" value="SPOR-like_sf"/>
</dbReference>
<keyword evidence="2" id="KW-0812">Transmembrane</keyword>
<dbReference type="Gene3D" id="3.30.70.1070">
    <property type="entry name" value="Sporulation related repeat"/>
    <property type="match status" value="1"/>
</dbReference>
<keyword evidence="2" id="KW-0472">Membrane</keyword>
<name>A0ABW1XJG3_9ALTE</name>
<evidence type="ECO:0000313" key="3">
    <source>
        <dbReference type="EMBL" id="MFC6438784.1"/>
    </source>
</evidence>
<evidence type="ECO:0000313" key="4">
    <source>
        <dbReference type="Proteomes" id="UP001596364"/>
    </source>
</evidence>
<gene>
    <name evidence="3" type="ORF">ACFP85_01235</name>
</gene>
<sequence>MTQGHTRPPFQDLHARLDHLVNYSSQLIFVGGDSLAQHNEFVTEFLARKSEQANVAYLIGKENLSLSQARQRIVEQLVGKLRLDYARPLAEILPHALGNSPQFILIAIVHADKLHSDILSELWDIIRHSRSERLRHHMNVLLFGPADWAAESKACLPAHRDEQPVLLAQERINLSDKDASSVNQDQTDDGFIYEHRNTRSFKDAWWWRAMMMVLVMSAALLALHRFYPDGVSMVWQDVQELTTPDIANQLPEPAALKIPANQLPVTHWAAPASEDMADKNNLPQAAESAVESEQNTNPSDEYVEVPHDLQSPEHQDMALIDTDNTLQTEQTEQTEQTDPLLSVPKQDAVTVEPEIDSRRYYLQIVGMENIDLLNEFVLRNKLSGELLQYATRRDDHGWHVVVWRHSFDSLEAARAGIAEFRKQWPDLQPFVKSGRQISREQARASSPFE</sequence>
<comment type="caution">
    <text evidence="3">The sequence shown here is derived from an EMBL/GenBank/DDBJ whole genome shotgun (WGS) entry which is preliminary data.</text>
</comment>
<dbReference type="Proteomes" id="UP001596364">
    <property type="component" value="Unassembled WGS sequence"/>
</dbReference>
<protein>
    <submittedName>
        <fullName evidence="3">SPOR domain-containing protein</fullName>
    </submittedName>
</protein>
<evidence type="ECO:0000256" key="2">
    <source>
        <dbReference type="SAM" id="Phobius"/>
    </source>
</evidence>
<reference evidence="4" key="1">
    <citation type="journal article" date="2019" name="Int. J. Syst. Evol. Microbiol.">
        <title>The Global Catalogue of Microorganisms (GCM) 10K type strain sequencing project: providing services to taxonomists for standard genome sequencing and annotation.</title>
        <authorList>
            <consortium name="The Broad Institute Genomics Platform"/>
            <consortium name="The Broad Institute Genome Sequencing Center for Infectious Disease"/>
            <person name="Wu L."/>
            <person name="Ma J."/>
        </authorList>
    </citation>
    <scope>NUCLEOTIDE SEQUENCE [LARGE SCALE GENOMIC DNA]</scope>
    <source>
        <strain evidence="4">CGMCC 1.16031</strain>
    </source>
</reference>
<keyword evidence="4" id="KW-1185">Reference proteome</keyword>
<evidence type="ECO:0000256" key="1">
    <source>
        <dbReference type="SAM" id="MobiDB-lite"/>
    </source>
</evidence>
<feature type="region of interest" description="Disordered" evidence="1">
    <location>
        <begin position="283"/>
        <end position="304"/>
    </location>
</feature>
<organism evidence="3 4">
    <name type="scientific">Pseudobowmanella zhangzhouensis</name>
    <dbReference type="NCBI Taxonomy" id="1537679"/>
    <lineage>
        <taxon>Bacteria</taxon>
        <taxon>Pseudomonadati</taxon>
        <taxon>Pseudomonadota</taxon>
        <taxon>Gammaproteobacteria</taxon>
        <taxon>Alteromonadales</taxon>
        <taxon>Alteromonadaceae</taxon>
    </lineage>
</organism>
<accession>A0ABW1XJG3</accession>
<keyword evidence="2" id="KW-1133">Transmembrane helix</keyword>
<dbReference type="EMBL" id="JBHSUS010000001">
    <property type="protein sequence ID" value="MFC6438784.1"/>
    <property type="molecule type" value="Genomic_DNA"/>
</dbReference>
<feature type="transmembrane region" description="Helical" evidence="2">
    <location>
        <begin position="205"/>
        <end position="223"/>
    </location>
</feature>
<dbReference type="RefSeq" id="WP_131259334.1">
    <property type="nucleotide sequence ID" value="NZ_JBHSUS010000001.1"/>
</dbReference>
<proteinExistence type="predicted"/>